<dbReference type="InterPro" id="IPR007731">
    <property type="entry name" value="DUF669"/>
</dbReference>
<accession>A0A377KNF9</accession>
<evidence type="ECO:0000313" key="3">
    <source>
        <dbReference type="Proteomes" id="UP000254070"/>
    </source>
</evidence>
<feature type="compositionally biased region" description="Polar residues" evidence="1">
    <location>
        <begin position="130"/>
        <end position="141"/>
    </location>
</feature>
<evidence type="ECO:0000256" key="1">
    <source>
        <dbReference type="SAM" id="MobiDB-lite"/>
    </source>
</evidence>
<name>A0A377KNF9_9ENTE</name>
<feature type="region of interest" description="Disordered" evidence="1">
    <location>
        <begin position="130"/>
        <end position="166"/>
    </location>
</feature>
<dbReference type="Proteomes" id="UP000254070">
    <property type="component" value="Unassembled WGS sequence"/>
</dbReference>
<proteinExistence type="predicted"/>
<protein>
    <submittedName>
        <fullName evidence="2">Protein of uncharacterized function (DUF669)</fullName>
    </submittedName>
</protein>
<organism evidence="2 3">
    <name type="scientific">Enterococcus durans</name>
    <dbReference type="NCBI Taxonomy" id="53345"/>
    <lineage>
        <taxon>Bacteria</taxon>
        <taxon>Bacillati</taxon>
        <taxon>Bacillota</taxon>
        <taxon>Bacilli</taxon>
        <taxon>Lactobacillales</taxon>
        <taxon>Enterococcaceae</taxon>
        <taxon>Enterococcus</taxon>
    </lineage>
</organism>
<feature type="compositionally biased region" description="Polar residues" evidence="1">
    <location>
        <begin position="156"/>
        <end position="166"/>
    </location>
</feature>
<evidence type="ECO:0000313" key="2">
    <source>
        <dbReference type="EMBL" id="STP30708.1"/>
    </source>
</evidence>
<dbReference type="AlphaFoldDB" id="A0A377KNF9"/>
<reference evidence="2 3" key="1">
    <citation type="submission" date="2018-06" db="EMBL/GenBank/DDBJ databases">
        <authorList>
            <consortium name="Pathogen Informatics"/>
            <person name="Doyle S."/>
        </authorList>
    </citation>
    <scope>NUCLEOTIDE SEQUENCE [LARGE SCALE GENOMIC DNA]</scope>
    <source>
        <strain evidence="2 3">NCTC8129</strain>
    </source>
</reference>
<dbReference type="Pfam" id="PF05037">
    <property type="entry name" value="DUF669"/>
    <property type="match status" value="1"/>
</dbReference>
<sequence>MTGFNLDFSKVQQRGEVKDGTYEAVVNKVVENATPSGSEFIDIELIIRNDVQQQFQNSHLFPKVWKGKKDNKYNMGMVMAIAQALGLEDGKTYNGLEEFFADMVLKPVRVTVKNEESNGYRNTNVKRWEKTNTTGPVNHQFKNGDEPSFGPERSRATTVRNDNLPF</sequence>
<dbReference type="RefSeq" id="WP_258863913.1">
    <property type="nucleotide sequence ID" value="NZ_UGIF01000002.1"/>
</dbReference>
<gene>
    <name evidence="2" type="ORF">NCTC8129_02961</name>
</gene>
<dbReference type="EMBL" id="UGIF01000002">
    <property type="protein sequence ID" value="STP30708.1"/>
    <property type="molecule type" value="Genomic_DNA"/>
</dbReference>